<accession>A0A7J0EXH4</accession>
<name>A0A7J0EXH4_9ERIC</name>
<dbReference type="EMBL" id="BJWL01000007">
    <property type="protein sequence ID" value="GFY91132.1"/>
    <property type="molecule type" value="Genomic_DNA"/>
</dbReference>
<evidence type="ECO:0000313" key="1">
    <source>
        <dbReference type="EMBL" id="GFY91132.1"/>
    </source>
</evidence>
<proteinExistence type="predicted"/>
<evidence type="ECO:0000313" key="2">
    <source>
        <dbReference type="Proteomes" id="UP000585474"/>
    </source>
</evidence>
<dbReference type="PANTHER" id="PTHR33223">
    <property type="entry name" value="CCHC-TYPE DOMAIN-CONTAINING PROTEIN"/>
    <property type="match status" value="1"/>
</dbReference>
<dbReference type="OrthoDB" id="1426925at2759"/>
<comment type="caution">
    <text evidence="1">The sequence shown here is derived from an EMBL/GenBank/DDBJ whole genome shotgun (WGS) entry which is preliminary data.</text>
</comment>
<evidence type="ECO:0008006" key="3">
    <source>
        <dbReference type="Google" id="ProtNLM"/>
    </source>
</evidence>
<dbReference type="Proteomes" id="UP000585474">
    <property type="component" value="Unassembled WGS sequence"/>
</dbReference>
<protein>
    <recommendedName>
        <fullName evidence="3">Retrotransposon gag domain-containing protein</fullName>
    </recommendedName>
</protein>
<gene>
    <name evidence="1" type="ORF">Acr_07g0013280</name>
</gene>
<organism evidence="1 2">
    <name type="scientific">Actinidia rufa</name>
    <dbReference type="NCBI Taxonomy" id="165716"/>
    <lineage>
        <taxon>Eukaryota</taxon>
        <taxon>Viridiplantae</taxon>
        <taxon>Streptophyta</taxon>
        <taxon>Embryophyta</taxon>
        <taxon>Tracheophyta</taxon>
        <taxon>Spermatophyta</taxon>
        <taxon>Magnoliopsida</taxon>
        <taxon>eudicotyledons</taxon>
        <taxon>Gunneridae</taxon>
        <taxon>Pentapetalae</taxon>
        <taxon>asterids</taxon>
        <taxon>Ericales</taxon>
        <taxon>Actinidiaceae</taxon>
        <taxon>Actinidia</taxon>
    </lineage>
</organism>
<dbReference type="PANTHER" id="PTHR33223:SF10">
    <property type="entry name" value="AMINOTRANSFERASE-LIKE PLANT MOBILE DOMAIN-CONTAINING PROTEIN"/>
    <property type="match status" value="1"/>
</dbReference>
<reference evidence="1 2" key="1">
    <citation type="submission" date="2019-07" db="EMBL/GenBank/DDBJ databases">
        <title>De Novo Assembly of kiwifruit Actinidia rufa.</title>
        <authorList>
            <person name="Sugita-Konishi S."/>
            <person name="Sato K."/>
            <person name="Mori E."/>
            <person name="Abe Y."/>
            <person name="Kisaki G."/>
            <person name="Hamano K."/>
            <person name="Suezawa K."/>
            <person name="Otani M."/>
            <person name="Fukuda T."/>
            <person name="Manabe T."/>
            <person name="Gomi K."/>
            <person name="Tabuchi M."/>
            <person name="Akimitsu K."/>
            <person name="Kataoka I."/>
        </authorList>
    </citation>
    <scope>NUCLEOTIDE SEQUENCE [LARGE SCALE GENOMIC DNA]</scope>
    <source>
        <strain evidence="2">cv. Fuchu</strain>
    </source>
</reference>
<dbReference type="AlphaFoldDB" id="A0A7J0EXH4"/>
<keyword evidence="2" id="KW-1185">Reference proteome</keyword>
<sequence>MANTSQAPDLEGIHREMYEISEHIRIMNEINACLVQYLTTNNPPLTTALVPKDVVDLTTQKFKDLDAWINAINIDRNAPVTVDTLIRQTEPPFTERGCSDEVMCKAFSATLKGPARSWFKKLSPRSIDSFGDLIHQKDGENLKDYVKRLNQTILEVEDPIDNVVIMAMMEGLRPGPLFDYLSKSVPETLSTLQSKADKYITTKELVEAKYVRRRVNERRHRTPPHQLDMMLPPLNAHIAQMLMEIKNEDFVKWPGQIKPKPLRRNKNKYYEFYKKYVADCLKPDLPDRGYVDNKPNTGDIQTIHGGFGLRGCSNSSRKRHAREANMRVKDEVYNLSKEANMRVKDEVYNLSKPMSEALQPITFTNEDLRYLHLPHDALVISATIAKFNKMRIRRDKLHPSIPF</sequence>